<dbReference type="Gene3D" id="3.50.50.60">
    <property type="entry name" value="FAD/NAD(P)-binding domain"/>
    <property type="match status" value="1"/>
</dbReference>
<accession>A0A383DAP2</accession>
<dbReference type="AlphaFoldDB" id="A0A383DAP2"/>
<dbReference type="SUPFAM" id="SSF51905">
    <property type="entry name" value="FAD/NAD(P)-binding domain"/>
    <property type="match status" value="1"/>
</dbReference>
<keyword evidence="5" id="KW-0472">Membrane</keyword>
<protein>
    <submittedName>
        <fullName evidence="6">Uncharacterized protein</fullName>
    </submittedName>
</protein>
<evidence type="ECO:0000313" key="6">
    <source>
        <dbReference type="EMBL" id="SVE41404.1"/>
    </source>
</evidence>
<evidence type="ECO:0000256" key="1">
    <source>
        <dbReference type="ARBA" id="ARBA00001974"/>
    </source>
</evidence>
<evidence type="ECO:0000256" key="5">
    <source>
        <dbReference type="SAM" id="Phobius"/>
    </source>
</evidence>
<keyword evidence="4" id="KW-0560">Oxidoreductase</keyword>
<keyword evidence="3" id="KW-0274">FAD</keyword>
<feature type="non-terminal residue" evidence="6">
    <location>
        <position position="76"/>
    </location>
</feature>
<dbReference type="InterPro" id="IPR036188">
    <property type="entry name" value="FAD/NAD-bd_sf"/>
</dbReference>
<reference evidence="6" key="1">
    <citation type="submission" date="2018-05" db="EMBL/GenBank/DDBJ databases">
        <authorList>
            <person name="Lanie J.A."/>
            <person name="Ng W.-L."/>
            <person name="Kazmierczak K.M."/>
            <person name="Andrzejewski T.M."/>
            <person name="Davidsen T.M."/>
            <person name="Wayne K.J."/>
            <person name="Tettelin H."/>
            <person name="Glass J.I."/>
            <person name="Rusch D."/>
            <person name="Podicherti R."/>
            <person name="Tsui H.-C.T."/>
            <person name="Winkler M.E."/>
        </authorList>
    </citation>
    <scope>NUCLEOTIDE SEQUENCE</scope>
</reference>
<evidence type="ECO:0000256" key="2">
    <source>
        <dbReference type="ARBA" id="ARBA00022630"/>
    </source>
</evidence>
<keyword evidence="2" id="KW-0285">Flavoprotein</keyword>
<name>A0A383DAP2_9ZZZZ</name>
<sequence length="76" mass="8697">VIVVGSGFGGSVSALRLAEKGYKVLVIEKGKRYRTKDFPKTNWNLRKYFWMPRIFLYGIQCITLLKNVFIFHGAGV</sequence>
<keyword evidence="5" id="KW-1133">Transmembrane helix</keyword>
<evidence type="ECO:0000256" key="3">
    <source>
        <dbReference type="ARBA" id="ARBA00022827"/>
    </source>
</evidence>
<dbReference type="GO" id="GO:0016491">
    <property type="term" value="F:oxidoreductase activity"/>
    <property type="evidence" value="ECO:0007669"/>
    <property type="project" value="UniProtKB-KW"/>
</dbReference>
<dbReference type="InterPro" id="IPR052542">
    <property type="entry name" value="Cholesterol_Oxidase"/>
</dbReference>
<dbReference type="PANTHER" id="PTHR47470">
    <property type="entry name" value="CHOLESTEROL OXIDASE"/>
    <property type="match status" value="1"/>
</dbReference>
<feature type="non-terminal residue" evidence="6">
    <location>
        <position position="1"/>
    </location>
</feature>
<proteinExistence type="predicted"/>
<dbReference type="EMBL" id="UINC01215627">
    <property type="protein sequence ID" value="SVE41404.1"/>
    <property type="molecule type" value="Genomic_DNA"/>
</dbReference>
<gene>
    <name evidence="6" type="ORF">METZ01_LOCUS494258</name>
</gene>
<evidence type="ECO:0000256" key="4">
    <source>
        <dbReference type="ARBA" id="ARBA00023002"/>
    </source>
</evidence>
<comment type="cofactor">
    <cofactor evidence="1">
        <name>FAD</name>
        <dbReference type="ChEBI" id="CHEBI:57692"/>
    </cofactor>
</comment>
<dbReference type="Pfam" id="PF13450">
    <property type="entry name" value="NAD_binding_8"/>
    <property type="match status" value="1"/>
</dbReference>
<organism evidence="6">
    <name type="scientific">marine metagenome</name>
    <dbReference type="NCBI Taxonomy" id="408172"/>
    <lineage>
        <taxon>unclassified sequences</taxon>
        <taxon>metagenomes</taxon>
        <taxon>ecological metagenomes</taxon>
    </lineage>
</organism>
<keyword evidence="5" id="KW-0812">Transmembrane</keyword>
<dbReference type="PANTHER" id="PTHR47470:SF1">
    <property type="entry name" value="FAD-DEPENDENT OXIDOREDUCTASE 2 FAD BINDING DOMAIN-CONTAINING PROTEIN"/>
    <property type="match status" value="1"/>
</dbReference>
<feature type="transmembrane region" description="Helical" evidence="5">
    <location>
        <begin position="54"/>
        <end position="74"/>
    </location>
</feature>